<reference evidence="3 4" key="1">
    <citation type="journal article" date="2018" name="Infect. Genet. Evol.">
        <title>Genome-wide analysis of Borrelia turcica and 'Candidatus Borrelia tachyglossi' shows relapsing fever-like genomes with unique genomic links to Lyme disease Borrelia.</title>
        <authorList>
            <person name="Gofton A.W."/>
            <person name="Margos G."/>
            <person name="Fingerle V."/>
            <person name="Hepner S."/>
            <person name="Loh S.M."/>
            <person name="Ryan U."/>
            <person name="Irwin P."/>
            <person name="Oskam C.L."/>
        </authorList>
    </citation>
    <scope>NUCLEOTIDE SEQUENCE [LARGE SCALE GENOMIC DNA]</scope>
    <source>
        <strain evidence="3 4">IST7</strain>
        <plasmid evidence="3">lp129</plasmid>
    </source>
</reference>
<protein>
    <recommendedName>
        <fullName evidence="5">Lipoprotein</fullName>
    </recommendedName>
</protein>
<evidence type="ECO:0000313" key="4">
    <source>
        <dbReference type="Proteomes" id="UP000275571"/>
    </source>
</evidence>
<geneLocation type="plasmid" evidence="3 4">
    <name>lp129</name>
</geneLocation>
<gene>
    <name evidence="3" type="ORF">DB313_04560</name>
</gene>
<evidence type="ECO:0000256" key="1">
    <source>
        <dbReference type="SAM" id="MobiDB-lite"/>
    </source>
</evidence>
<feature type="region of interest" description="Disordered" evidence="1">
    <location>
        <begin position="293"/>
        <end position="314"/>
    </location>
</feature>
<dbReference type="PROSITE" id="PS51257">
    <property type="entry name" value="PROKAR_LIPOPROTEIN"/>
    <property type="match status" value="1"/>
</dbReference>
<evidence type="ECO:0000313" key="3">
    <source>
        <dbReference type="EMBL" id="AYE36774.1"/>
    </source>
</evidence>
<keyword evidence="2" id="KW-0732">Signal</keyword>
<keyword evidence="4" id="KW-1185">Reference proteome</keyword>
<dbReference type="Proteomes" id="UP000275571">
    <property type="component" value="Plasmid lp129"/>
</dbReference>
<name>A0A386PME6_9SPIR</name>
<dbReference type="KEGG" id="btur:DB313_04560"/>
<evidence type="ECO:0008006" key="5">
    <source>
        <dbReference type="Google" id="ProtNLM"/>
    </source>
</evidence>
<proteinExistence type="predicted"/>
<dbReference type="EMBL" id="CP028885">
    <property type="protein sequence ID" value="AYE36774.1"/>
    <property type="molecule type" value="Genomic_DNA"/>
</dbReference>
<dbReference type="RefSeq" id="WP_120104693.1">
    <property type="nucleotide sequence ID" value="NZ_CP028885.1"/>
</dbReference>
<feature type="region of interest" description="Disordered" evidence="1">
    <location>
        <begin position="22"/>
        <end position="46"/>
    </location>
</feature>
<organism evidence="3 4">
    <name type="scientific">Borrelia turcica IST7</name>
    <dbReference type="NCBI Taxonomy" id="1104446"/>
    <lineage>
        <taxon>Bacteria</taxon>
        <taxon>Pseudomonadati</taxon>
        <taxon>Spirochaetota</taxon>
        <taxon>Spirochaetia</taxon>
        <taxon>Spirochaetales</taxon>
        <taxon>Borreliaceae</taxon>
        <taxon>Borrelia</taxon>
    </lineage>
</organism>
<feature type="chain" id="PRO_5017463582" description="Lipoprotein" evidence="2">
    <location>
        <begin position="22"/>
        <end position="314"/>
    </location>
</feature>
<keyword evidence="3" id="KW-0614">Plasmid</keyword>
<sequence>MKKVLFYFLILVLLISCNNSGTGSKGGDVSNNSKDTENNHINPGEPLITETVNPDGSRLILKKTHVGTTIEMNLKQDNTGTVTIKEANGISMSGNIKADGSSDKLISKDKDGNDIEGELRADGIIIRKTIDATTKKPIETRIEHPDGLIQTGRTNANGTHESKIKWPNGITYEEKAGSQKLIFPNGLKFKNNFGNPIIEIKSFEYSQTKVQGNLKFDTIITEMDGTILKGLSALPGKYTVLKSIDTLKGNKKEFSFNHSKKIAIVKVTNSKGETKTDTISFDLFKSTPRQKILSHKHNEKPISHEYNEEPMQAH</sequence>
<feature type="signal peptide" evidence="2">
    <location>
        <begin position="1"/>
        <end position="21"/>
    </location>
</feature>
<dbReference type="AlphaFoldDB" id="A0A386PME6"/>
<evidence type="ECO:0000256" key="2">
    <source>
        <dbReference type="SAM" id="SignalP"/>
    </source>
</evidence>
<accession>A0A386PME6</accession>